<feature type="region of interest" description="Disordered" evidence="2">
    <location>
        <begin position="860"/>
        <end position="898"/>
    </location>
</feature>
<proteinExistence type="predicted"/>
<evidence type="ECO:0000313" key="4">
    <source>
        <dbReference type="Proteomes" id="UP001233999"/>
    </source>
</evidence>
<reference evidence="3" key="1">
    <citation type="journal article" date="2023" name="IScience">
        <title>Live-bearing cockroach genome reveals convergent evolutionary mechanisms linked to viviparity in insects and beyond.</title>
        <authorList>
            <person name="Fouks B."/>
            <person name="Harrison M.C."/>
            <person name="Mikhailova A.A."/>
            <person name="Marchal E."/>
            <person name="English S."/>
            <person name="Carruthers M."/>
            <person name="Jennings E.C."/>
            <person name="Chiamaka E.L."/>
            <person name="Frigard R.A."/>
            <person name="Pippel M."/>
            <person name="Attardo G.M."/>
            <person name="Benoit J.B."/>
            <person name="Bornberg-Bauer E."/>
            <person name="Tobe S.S."/>
        </authorList>
    </citation>
    <scope>NUCLEOTIDE SEQUENCE</scope>
    <source>
        <strain evidence="3">Stay&amp;Tobe</strain>
    </source>
</reference>
<feature type="compositionally biased region" description="Polar residues" evidence="2">
    <location>
        <begin position="765"/>
        <end position="780"/>
    </location>
</feature>
<feature type="compositionally biased region" description="Low complexity" evidence="2">
    <location>
        <begin position="1707"/>
        <end position="1717"/>
    </location>
</feature>
<evidence type="ECO:0000256" key="1">
    <source>
        <dbReference type="SAM" id="Coils"/>
    </source>
</evidence>
<name>A0AAD7ZU98_DIPPU</name>
<feature type="compositionally biased region" description="Low complexity" evidence="2">
    <location>
        <begin position="1448"/>
        <end position="1458"/>
    </location>
</feature>
<feature type="compositionally biased region" description="Polar residues" evidence="2">
    <location>
        <begin position="1111"/>
        <end position="1122"/>
    </location>
</feature>
<feature type="compositionally biased region" description="Polar residues" evidence="2">
    <location>
        <begin position="1502"/>
        <end position="1515"/>
    </location>
</feature>
<evidence type="ECO:0000313" key="3">
    <source>
        <dbReference type="EMBL" id="KAJ9586984.1"/>
    </source>
</evidence>
<sequence>ARRRRRQQNTNLQVPSNDFKEDSDTIPEVSSVAPSEAGPSKTRRRRRSRGGNRRKCRAIGADTESGSEHKTTSQDDKETSQTDSALSDFGEKNISVVQETSQISPEVVTNEIKLDFLSNVTKQKKLSQCKIETESKMQSEVRTDSKITDRDFETKVSRRRRMLEVKYRKSESVKEIKPEVRSEMSKEIAAENVGKTIDQKKEISAGELCEKFKMTTEIETTKMEVKTRIEKNISTEEEKNIEVETKGHSNESINEVKTEISIKSENENGFEGVENKTETGNGIKPEFDSNYDIEMKSESNEEEIENIVLIPESVAEINNEKSRHEVFNEKVEYDILASGFQSENGIEIQHSIIDNKIMDVGVENPIKERDSTIVAHENDIENKSKYESEINVPNNDENIEIKEEVNRFQDISTVNMNLSCEEISDSTCVENSKKPLEEVVGGILEVDNGNKILSEDIPNEITQENGHTENDTVIFASENVSMKNISTKVMDQMDENNNRFVDLEVQRSDDDDSNKCFKQEVEEEIVNQVCISKEEHTMTEGQENITVNQVIHVENMAECGNKTGMANSDIEKNKDNINKEMSEKSVTCNVSEVYRKGQQIVECKAIVLEAGIDELWEEVEELGESEIFYDAKDGLSEDMEKEDKELLDPSPVMEAEEEETLRSFIHSLNLADYSKEAVKARNAAMQNATGKSVEDMYATRKDKRKNAEAGPPFYSHQRGLEVILEENSSDYSDVKMRNKAWEEAVYIPETDEVIYLTRDSDSGDQESTGSEQESNRNSAVFYSETIVTSDTQGVVEDMENVLENARECEEVESEDSRRDEGEDGDVRIELADTSDDEEPMECSWRKGKARERLDGVEIVYLDEDSGSTSSGMKVEEDGGEDADGEEGPDEGSGGSCDSIYENVEFVNQKMTFLESKEYGNKNKDIHECSNTSSIQEDKSNSSVLPDNYTESDGRYSKSRGEIILSNTGLNEENGAIKEPRNYKTITDSNSIQLEPDVVELNEHKPTLQNKSDFLNVKHIPTVSSQSTDRTSATTKNSLKSVSSSEENRYENNKISYIQNDKIKIETNSVEQTSEVITIKISPEENSVVQKNLSDSILSVEDIENDVKEWEQSNNYTSESNVIQKPKEDQKNTLEVNDSDSDYRTPNITPEPKIFEDLESITPTNRSRHGSSSSDAGSHGTAFYCPSGFSPVSSDADISSFAEDIENKTLKRRKSPLHLRKTMPRSQPKSLKEISREKVFSMPYGSDILRILGISIAKKPPQSLAGSQWLGMPTKEDPNIFICLSPSQKESYHQGEDPTPEEAENLLDLHRKFIHRRGYHEEVPPPPPSRKFFGIRHCYNSNQDPNFEYGLYPPKKENVKQNVASANIIKSPRFNAVLTSLDTKIHCEENTGEILSGCEEKRDDDTVEKGASTPTGEGNSFSRSRSSSRLLAILRAASSDPGNNVEFQPPSSSSSSAANSPPPLPPLPHSYQNQLDMLNFIHQQGKRPSTICCTTYDDSDYVLQNGSQQSPSAYSNKSDDKNQNTNLHSPSLKQKNDGSAGNTTQSWSNKNGEKGRIQSWYGQETDVKIDKERLRVKSLSDWLHLVRCASSNKDDDGTRSTDSTPPRSACLSTQSSPGPVRRAKDLSPNPEARNNNNNTGKEQNGLKEYQKLKQQIIERRFSLPEKKMEETYQSHVEIIKRPTSQREEVRYEQQLKLLHQRQQQRLRSQQLALKAQQLQDKRPPLPQAPKLIQPSAPSSEKTKGRKEINNSQQYEEEIFQEVLSSLQEENKSEKYQSQMIKDIIKDLRKETKNQDLKNSEEENKNRQFENENWLQNERKFDAEVYKISKKGDIAIINSNSTTRATTSKKVINEENVSKEIESFHRSKSSSRPKSMPGTTESLVTGCEFFRQQMYNEYMNKVAERAERRRQKVIRLTSGPRDDAVGKQSDATESAASALQLENEFMGKVRARMDKLGLKYDEESDDGGIEKGVEGGGEGAELPKHLQEFLVITGGAGTDSEVNSDVDGEFIRRVLVLCLSFFLFRLFFT</sequence>
<feature type="compositionally biased region" description="Basic residues" evidence="2">
    <location>
        <begin position="41"/>
        <end position="57"/>
    </location>
</feature>
<feature type="region of interest" description="Disordered" evidence="2">
    <location>
        <begin position="1589"/>
        <end position="1647"/>
    </location>
</feature>
<dbReference type="Proteomes" id="UP001233999">
    <property type="component" value="Unassembled WGS sequence"/>
</dbReference>
<feature type="region of interest" description="Disordered" evidence="2">
    <location>
        <begin position="917"/>
        <end position="955"/>
    </location>
</feature>
<comment type="caution">
    <text evidence="3">The sequence shown here is derived from an EMBL/GenBank/DDBJ whole genome shotgun (WGS) entry which is preliminary data.</text>
</comment>
<feature type="coiled-coil region" evidence="1">
    <location>
        <begin position="1783"/>
        <end position="1810"/>
    </location>
</feature>
<feature type="compositionally biased region" description="Basic and acidic residues" evidence="2">
    <location>
        <begin position="917"/>
        <end position="927"/>
    </location>
</feature>
<feature type="region of interest" description="Disordered" evidence="2">
    <location>
        <begin position="1860"/>
        <end position="1879"/>
    </location>
</feature>
<feature type="compositionally biased region" description="Basic and acidic residues" evidence="2">
    <location>
        <begin position="806"/>
        <end position="830"/>
    </location>
</feature>
<feature type="region of interest" description="Disordered" evidence="2">
    <location>
        <begin position="1707"/>
        <end position="1749"/>
    </location>
</feature>
<feature type="region of interest" description="Disordered" evidence="2">
    <location>
        <begin position="1438"/>
        <end position="1470"/>
    </location>
</feature>
<feature type="region of interest" description="Disordered" evidence="2">
    <location>
        <begin position="1502"/>
        <end position="1558"/>
    </location>
</feature>
<evidence type="ECO:0000256" key="2">
    <source>
        <dbReference type="SAM" id="MobiDB-lite"/>
    </source>
</evidence>
<feature type="non-terminal residue" evidence="3">
    <location>
        <position position="2027"/>
    </location>
</feature>
<feature type="compositionally biased region" description="Acidic residues" evidence="2">
    <location>
        <begin position="877"/>
        <end position="889"/>
    </location>
</feature>
<accession>A0AAD7ZU98</accession>
<feature type="compositionally biased region" description="Basic and acidic residues" evidence="2">
    <location>
        <begin position="1397"/>
        <end position="1407"/>
    </location>
</feature>
<feature type="compositionally biased region" description="Polar residues" evidence="2">
    <location>
        <begin position="1522"/>
        <end position="1549"/>
    </location>
</feature>
<feature type="compositionally biased region" description="Polar residues" evidence="2">
    <location>
        <begin position="928"/>
        <end position="950"/>
    </location>
</feature>
<feature type="region of interest" description="Disordered" evidence="2">
    <location>
        <begin position="760"/>
        <end position="780"/>
    </location>
</feature>
<feature type="compositionally biased region" description="Polar residues" evidence="2">
    <location>
        <begin position="1599"/>
        <end position="1616"/>
    </location>
</feature>
<protein>
    <submittedName>
        <fullName evidence="3">Uncharacterized protein</fullName>
    </submittedName>
</protein>
<feature type="compositionally biased region" description="Polar residues" evidence="2">
    <location>
        <begin position="1021"/>
        <end position="1044"/>
    </location>
</feature>
<gene>
    <name evidence="3" type="ORF">L9F63_019423</name>
</gene>
<organism evidence="3 4">
    <name type="scientific">Diploptera punctata</name>
    <name type="common">Pacific beetle cockroach</name>
    <dbReference type="NCBI Taxonomy" id="6984"/>
    <lineage>
        <taxon>Eukaryota</taxon>
        <taxon>Metazoa</taxon>
        <taxon>Ecdysozoa</taxon>
        <taxon>Arthropoda</taxon>
        <taxon>Hexapoda</taxon>
        <taxon>Insecta</taxon>
        <taxon>Pterygota</taxon>
        <taxon>Neoptera</taxon>
        <taxon>Polyneoptera</taxon>
        <taxon>Dictyoptera</taxon>
        <taxon>Blattodea</taxon>
        <taxon>Blaberoidea</taxon>
        <taxon>Blaberidae</taxon>
        <taxon>Diplopterinae</taxon>
        <taxon>Diploptera</taxon>
    </lineage>
</organism>
<reference evidence="3" key="2">
    <citation type="submission" date="2023-05" db="EMBL/GenBank/DDBJ databases">
        <authorList>
            <person name="Fouks B."/>
        </authorList>
    </citation>
    <scope>NUCLEOTIDE SEQUENCE</scope>
    <source>
        <strain evidence="3">Stay&amp;Tobe</strain>
        <tissue evidence="3">Testes</tissue>
    </source>
</reference>
<feature type="region of interest" description="Disordered" evidence="2">
    <location>
        <begin position="806"/>
        <end position="844"/>
    </location>
</feature>
<feature type="region of interest" description="Disordered" evidence="2">
    <location>
        <begin position="1021"/>
        <end position="1048"/>
    </location>
</feature>
<feature type="region of interest" description="Disordered" evidence="2">
    <location>
        <begin position="1"/>
        <end position="90"/>
    </location>
</feature>
<keyword evidence="1" id="KW-0175">Coiled coil</keyword>
<feature type="region of interest" description="Disordered" evidence="2">
    <location>
        <begin position="1109"/>
        <end position="1177"/>
    </location>
</feature>
<feature type="compositionally biased region" description="Basic and acidic residues" evidence="2">
    <location>
        <begin position="66"/>
        <end position="80"/>
    </location>
</feature>
<dbReference type="EMBL" id="JASPKZ010006818">
    <property type="protein sequence ID" value="KAJ9586984.1"/>
    <property type="molecule type" value="Genomic_DNA"/>
</dbReference>
<feature type="region of interest" description="Disordered" evidence="2">
    <location>
        <begin position="1395"/>
        <end position="1425"/>
    </location>
</feature>
<keyword evidence="4" id="KW-1185">Reference proteome</keyword>